<feature type="domain" description="RRM" evidence="4">
    <location>
        <begin position="67"/>
        <end position="145"/>
    </location>
</feature>
<dbReference type="AlphaFoldDB" id="B8BVQ4"/>
<keyword evidence="6" id="KW-1185">Reference proteome</keyword>
<dbReference type="InParanoid" id="B8BVQ4"/>
<dbReference type="InterPro" id="IPR000504">
    <property type="entry name" value="RRM_dom"/>
</dbReference>
<feature type="region of interest" description="Disordered" evidence="3">
    <location>
        <begin position="1"/>
        <end position="60"/>
    </location>
</feature>
<accession>B8BVQ4</accession>
<dbReference type="GeneID" id="7450438"/>
<dbReference type="Pfam" id="PF00076">
    <property type="entry name" value="RRM_1"/>
    <property type="match status" value="1"/>
</dbReference>
<organism evidence="5 6">
    <name type="scientific">Thalassiosira pseudonana</name>
    <name type="common">Marine diatom</name>
    <name type="synonym">Cyclotella nana</name>
    <dbReference type="NCBI Taxonomy" id="35128"/>
    <lineage>
        <taxon>Eukaryota</taxon>
        <taxon>Sar</taxon>
        <taxon>Stramenopiles</taxon>
        <taxon>Ochrophyta</taxon>
        <taxon>Bacillariophyta</taxon>
        <taxon>Coscinodiscophyceae</taxon>
        <taxon>Thalassiosirophycidae</taxon>
        <taxon>Thalassiosirales</taxon>
        <taxon>Thalassiosiraceae</taxon>
        <taxon>Thalassiosira</taxon>
    </lineage>
</organism>
<feature type="compositionally biased region" description="Low complexity" evidence="3">
    <location>
        <begin position="1"/>
        <end position="20"/>
    </location>
</feature>
<dbReference type="HOGENOM" id="CLU_1100378_0_0_1"/>
<evidence type="ECO:0000313" key="6">
    <source>
        <dbReference type="Proteomes" id="UP000001449"/>
    </source>
</evidence>
<dbReference type="GO" id="GO:0003729">
    <property type="term" value="F:mRNA binding"/>
    <property type="evidence" value="ECO:0000318"/>
    <property type="project" value="GO_Central"/>
</dbReference>
<feature type="region of interest" description="Disordered" evidence="3">
    <location>
        <begin position="175"/>
        <end position="253"/>
    </location>
</feature>
<evidence type="ECO:0000313" key="5">
    <source>
        <dbReference type="EMBL" id="EED94978.1"/>
    </source>
</evidence>
<reference evidence="5 6" key="2">
    <citation type="journal article" date="2008" name="Nature">
        <title>The Phaeodactylum genome reveals the evolutionary history of diatom genomes.</title>
        <authorList>
            <person name="Bowler C."/>
            <person name="Allen A.E."/>
            <person name="Badger J.H."/>
            <person name="Grimwood J."/>
            <person name="Jabbari K."/>
            <person name="Kuo A."/>
            <person name="Maheswari U."/>
            <person name="Martens C."/>
            <person name="Maumus F."/>
            <person name="Otillar R.P."/>
            <person name="Rayko E."/>
            <person name="Salamov A."/>
            <person name="Vandepoele K."/>
            <person name="Beszteri B."/>
            <person name="Gruber A."/>
            <person name="Heijde M."/>
            <person name="Katinka M."/>
            <person name="Mock T."/>
            <person name="Valentin K."/>
            <person name="Verret F."/>
            <person name="Berges J.A."/>
            <person name="Brownlee C."/>
            <person name="Cadoret J.P."/>
            <person name="Chiovitti A."/>
            <person name="Choi C.J."/>
            <person name="Coesel S."/>
            <person name="De Martino A."/>
            <person name="Detter J.C."/>
            <person name="Durkin C."/>
            <person name="Falciatore A."/>
            <person name="Fournet J."/>
            <person name="Haruta M."/>
            <person name="Huysman M.J."/>
            <person name="Jenkins B.D."/>
            <person name="Jiroutova K."/>
            <person name="Jorgensen R.E."/>
            <person name="Joubert Y."/>
            <person name="Kaplan A."/>
            <person name="Kroger N."/>
            <person name="Kroth P.G."/>
            <person name="La Roche J."/>
            <person name="Lindquist E."/>
            <person name="Lommer M."/>
            <person name="Martin-Jezequel V."/>
            <person name="Lopez P.J."/>
            <person name="Lucas S."/>
            <person name="Mangogna M."/>
            <person name="McGinnis K."/>
            <person name="Medlin L.K."/>
            <person name="Montsant A."/>
            <person name="Oudot-Le Secq M.P."/>
            <person name="Napoli C."/>
            <person name="Obornik M."/>
            <person name="Parker M.S."/>
            <person name="Petit J.L."/>
            <person name="Porcel B.M."/>
            <person name="Poulsen N."/>
            <person name="Robison M."/>
            <person name="Rychlewski L."/>
            <person name="Rynearson T.A."/>
            <person name="Schmutz J."/>
            <person name="Shapiro H."/>
            <person name="Siaut M."/>
            <person name="Stanley M."/>
            <person name="Sussman M.R."/>
            <person name="Taylor A.R."/>
            <person name="Vardi A."/>
            <person name="von Dassow P."/>
            <person name="Vyverman W."/>
            <person name="Willis A."/>
            <person name="Wyrwicz L.S."/>
            <person name="Rokhsar D.S."/>
            <person name="Weissenbach J."/>
            <person name="Armbrust E.V."/>
            <person name="Green B.R."/>
            <person name="Van de Peer Y."/>
            <person name="Grigoriev I.V."/>
        </authorList>
    </citation>
    <scope>NUCLEOTIDE SEQUENCE [LARGE SCALE GENOMIC DNA]</scope>
    <source>
        <strain evidence="5 6">CCMP1335</strain>
    </source>
</reference>
<proteinExistence type="predicted"/>
<dbReference type="eggNOG" id="KOG0144">
    <property type="taxonomic scope" value="Eukaryota"/>
</dbReference>
<dbReference type="GO" id="GO:0005634">
    <property type="term" value="C:nucleus"/>
    <property type="evidence" value="ECO:0000318"/>
    <property type="project" value="GO_Central"/>
</dbReference>
<dbReference type="PANTHER" id="PTHR48025:SF1">
    <property type="entry name" value="RRM DOMAIN-CONTAINING PROTEIN"/>
    <property type="match status" value="1"/>
</dbReference>
<keyword evidence="1 2" id="KW-0694">RNA-binding</keyword>
<dbReference type="InterPro" id="IPR050502">
    <property type="entry name" value="Euk_RNA-bind_prot"/>
</dbReference>
<dbReference type="FunFam" id="3.30.70.330:FF:000569">
    <property type="entry name" value="ELAV-Type RNA binding-protein family"/>
    <property type="match status" value="1"/>
</dbReference>
<dbReference type="STRING" id="35128.B8BVQ4"/>
<dbReference type="KEGG" id="tps:THAPSDRAFT_261569"/>
<dbReference type="InterPro" id="IPR012677">
    <property type="entry name" value="Nucleotide-bd_a/b_plait_sf"/>
</dbReference>
<dbReference type="RefSeq" id="XP_002287535.1">
    <property type="nucleotide sequence ID" value="XM_002287499.1"/>
</dbReference>
<reference evidence="5 6" key="1">
    <citation type="journal article" date="2004" name="Science">
        <title>The genome of the diatom Thalassiosira pseudonana: ecology, evolution, and metabolism.</title>
        <authorList>
            <person name="Armbrust E.V."/>
            <person name="Berges J.A."/>
            <person name="Bowler C."/>
            <person name="Green B.R."/>
            <person name="Martinez D."/>
            <person name="Putnam N.H."/>
            <person name="Zhou S."/>
            <person name="Allen A.E."/>
            <person name="Apt K.E."/>
            <person name="Bechner M."/>
            <person name="Brzezinski M.A."/>
            <person name="Chaal B.K."/>
            <person name="Chiovitti A."/>
            <person name="Davis A.K."/>
            <person name="Demarest M.S."/>
            <person name="Detter J.C."/>
            <person name="Glavina T."/>
            <person name="Goodstein D."/>
            <person name="Hadi M.Z."/>
            <person name="Hellsten U."/>
            <person name="Hildebrand M."/>
            <person name="Jenkins B.D."/>
            <person name="Jurka J."/>
            <person name="Kapitonov V.V."/>
            <person name="Kroger N."/>
            <person name="Lau W.W."/>
            <person name="Lane T.W."/>
            <person name="Larimer F.W."/>
            <person name="Lippmeier J.C."/>
            <person name="Lucas S."/>
            <person name="Medina M."/>
            <person name="Montsant A."/>
            <person name="Obornik M."/>
            <person name="Parker M.S."/>
            <person name="Palenik B."/>
            <person name="Pazour G.J."/>
            <person name="Richardson P.M."/>
            <person name="Rynearson T.A."/>
            <person name="Saito M.A."/>
            <person name="Schwartz D.C."/>
            <person name="Thamatrakoln K."/>
            <person name="Valentin K."/>
            <person name="Vardi A."/>
            <person name="Wilkerson F.P."/>
            <person name="Rokhsar D.S."/>
        </authorList>
    </citation>
    <scope>NUCLEOTIDE SEQUENCE [LARGE SCALE GENOMIC DNA]</scope>
    <source>
        <strain evidence="5 6">CCMP1335</strain>
    </source>
</reference>
<feature type="compositionally biased region" description="Gly residues" evidence="3">
    <location>
        <begin position="27"/>
        <end position="38"/>
    </location>
</feature>
<dbReference type="SMART" id="SM00360">
    <property type="entry name" value="RRM"/>
    <property type="match status" value="1"/>
</dbReference>
<protein>
    <recommendedName>
        <fullName evidence="4">RRM domain-containing protein</fullName>
    </recommendedName>
</protein>
<dbReference type="EMBL" id="CM000639">
    <property type="protein sequence ID" value="EED94978.1"/>
    <property type="molecule type" value="Genomic_DNA"/>
</dbReference>
<evidence type="ECO:0000256" key="3">
    <source>
        <dbReference type="SAM" id="MobiDB-lite"/>
    </source>
</evidence>
<dbReference type="InterPro" id="IPR035979">
    <property type="entry name" value="RBD_domain_sf"/>
</dbReference>
<evidence type="ECO:0000256" key="2">
    <source>
        <dbReference type="PROSITE-ProRule" id="PRU00176"/>
    </source>
</evidence>
<evidence type="ECO:0000256" key="1">
    <source>
        <dbReference type="ARBA" id="ARBA00022884"/>
    </source>
</evidence>
<dbReference type="CDD" id="cd12362">
    <property type="entry name" value="RRM3_CELF1-6"/>
    <property type="match status" value="1"/>
</dbReference>
<feature type="non-terminal residue" evidence="5">
    <location>
        <position position="253"/>
    </location>
</feature>
<dbReference type="SUPFAM" id="SSF54928">
    <property type="entry name" value="RNA-binding domain, RBD"/>
    <property type="match status" value="1"/>
</dbReference>
<name>B8BVQ4_THAPS</name>
<dbReference type="PANTHER" id="PTHR48025">
    <property type="entry name" value="OS02G0815200 PROTEIN"/>
    <property type="match status" value="1"/>
</dbReference>
<dbReference type="Gene3D" id="3.30.70.330">
    <property type="match status" value="1"/>
</dbReference>
<dbReference type="Proteomes" id="UP000001449">
    <property type="component" value="Chromosome 2"/>
</dbReference>
<dbReference type="PROSITE" id="PS50102">
    <property type="entry name" value="RRM"/>
    <property type="match status" value="1"/>
</dbReference>
<gene>
    <name evidence="5" type="ORF">THAPSDRAFT_261569</name>
</gene>
<dbReference type="PaxDb" id="35128-Thaps261569"/>
<feature type="compositionally biased region" description="Low complexity" evidence="3">
    <location>
        <begin position="222"/>
        <end position="239"/>
    </location>
</feature>
<evidence type="ECO:0000259" key="4">
    <source>
        <dbReference type="PROSITE" id="PS50102"/>
    </source>
</evidence>
<sequence length="253" mass="27412">MPSYPAYPSYSQQYQNSQPSRRYEFSGGVGERVGGGGNFRRPSGGSYAKQPGPPIVEPGSAKGPEGANLFIFHIPNDFSNQEMYALFAQFGKVLSARIMVESDTGRSRGFGFVSYDSARSAADAISHLNGYSVKGKRLKVQHKQIKGGRNYSYESHQPLAYSQPSASYPVQQYAVADDRSTPDVDEAESKPPATQELRRYTPVLPPPPPLGDDEQDVGGIAPPTEIQEPTPPTETNTSPLGDLQEIGKALPDT</sequence>